<reference evidence="3 4" key="1">
    <citation type="submission" date="2022-07" db="EMBL/GenBank/DDBJ databases">
        <title>Genome-wide signatures of adaptation to extreme environments.</title>
        <authorList>
            <person name="Cho C.H."/>
            <person name="Yoon H.S."/>
        </authorList>
    </citation>
    <scope>NUCLEOTIDE SEQUENCE [LARGE SCALE GENOMIC DNA]</scope>
    <source>
        <strain evidence="3 4">DBV 063 E5</strain>
    </source>
</reference>
<dbReference type="AlphaFoldDB" id="A0AAV9IVR3"/>
<proteinExistence type="predicted"/>
<protein>
    <recommendedName>
        <fullName evidence="2">Borealin N-terminal domain-containing protein</fullName>
    </recommendedName>
</protein>
<keyword evidence="4" id="KW-1185">Reference proteome</keyword>
<sequence length="218" mass="23661">MTRSQSSRPLAAGRMNKAQRERRVQALLAEFDVELEARCKALHSFSEDAVLSLRNTLHAQIMRIPRKLRALPMSEFLGADETAVALRGMQQCVREDGRAPAAEQRTSNDGDVQAETQLCGSSEQTALTGNADFRSRVRALRERNTGVTKQGAHGETDAAKAPGDKSETAVAGAAQSVLMQLMAGELTDLSQALEQYDVELRAAIQDKVNALKRALSAL</sequence>
<gene>
    <name evidence="3" type="ORF">CDCA_CDCA08G2430</name>
</gene>
<organism evidence="3 4">
    <name type="scientific">Cyanidium caldarium</name>
    <name type="common">Red alga</name>
    <dbReference type="NCBI Taxonomy" id="2771"/>
    <lineage>
        <taxon>Eukaryota</taxon>
        <taxon>Rhodophyta</taxon>
        <taxon>Bangiophyceae</taxon>
        <taxon>Cyanidiales</taxon>
        <taxon>Cyanidiaceae</taxon>
        <taxon>Cyanidium</taxon>
    </lineage>
</organism>
<dbReference type="Gene3D" id="6.10.250.1900">
    <property type="match status" value="1"/>
</dbReference>
<dbReference type="Pfam" id="PF10444">
    <property type="entry name" value="Nbl1_Borealin_N"/>
    <property type="match status" value="1"/>
</dbReference>
<evidence type="ECO:0000259" key="2">
    <source>
        <dbReference type="Pfam" id="PF10444"/>
    </source>
</evidence>
<feature type="compositionally biased region" description="Basic and acidic residues" evidence="1">
    <location>
        <begin position="152"/>
        <end position="167"/>
    </location>
</feature>
<accession>A0AAV9IVR3</accession>
<comment type="caution">
    <text evidence="3">The sequence shown here is derived from an EMBL/GenBank/DDBJ whole genome shotgun (WGS) entry which is preliminary data.</text>
</comment>
<feature type="domain" description="Borealin N-terminal" evidence="2">
    <location>
        <begin position="24"/>
        <end position="77"/>
    </location>
</feature>
<dbReference type="Proteomes" id="UP001301350">
    <property type="component" value="Unassembled WGS sequence"/>
</dbReference>
<evidence type="ECO:0000313" key="4">
    <source>
        <dbReference type="Proteomes" id="UP001301350"/>
    </source>
</evidence>
<evidence type="ECO:0000313" key="3">
    <source>
        <dbReference type="EMBL" id="KAK4536405.1"/>
    </source>
</evidence>
<feature type="region of interest" description="Disordered" evidence="1">
    <location>
        <begin position="142"/>
        <end position="167"/>
    </location>
</feature>
<dbReference type="EMBL" id="JANCYW010000008">
    <property type="protein sequence ID" value="KAK4536405.1"/>
    <property type="molecule type" value="Genomic_DNA"/>
</dbReference>
<dbReference type="InterPro" id="IPR018851">
    <property type="entry name" value="Borealin_N"/>
</dbReference>
<name>A0AAV9IVR3_CYACA</name>
<evidence type="ECO:0000256" key="1">
    <source>
        <dbReference type="SAM" id="MobiDB-lite"/>
    </source>
</evidence>